<proteinExistence type="inferred from homology"/>
<feature type="domain" description="Ubiquitin-like protease family profile" evidence="4">
    <location>
        <begin position="244"/>
        <end position="409"/>
    </location>
</feature>
<dbReference type="EMBL" id="JAACNO010000898">
    <property type="protein sequence ID" value="KAF4144087.1"/>
    <property type="molecule type" value="Genomic_DNA"/>
</dbReference>
<dbReference type="GO" id="GO:0008234">
    <property type="term" value="F:cysteine-type peptidase activity"/>
    <property type="evidence" value="ECO:0007669"/>
    <property type="project" value="InterPro"/>
</dbReference>
<evidence type="ECO:0000259" key="4">
    <source>
        <dbReference type="PROSITE" id="PS50600"/>
    </source>
</evidence>
<organism evidence="7 8">
    <name type="scientific">Phytophthora infestans</name>
    <name type="common">Potato late blight agent</name>
    <name type="synonym">Botrytis infestans</name>
    <dbReference type="NCBI Taxonomy" id="4787"/>
    <lineage>
        <taxon>Eukaryota</taxon>
        <taxon>Sar</taxon>
        <taxon>Stramenopiles</taxon>
        <taxon>Oomycota</taxon>
        <taxon>Peronosporomycetes</taxon>
        <taxon>Peronosporales</taxon>
        <taxon>Peronosporaceae</taxon>
        <taxon>Phytophthora</taxon>
    </lineage>
</organism>
<dbReference type="Gene3D" id="3.40.395.10">
    <property type="entry name" value="Adenoviral Proteinase, Chain A"/>
    <property type="match status" value="1"/>
</dbReference>
<dbReference type="GO" id="GO:0006508">
    <property type="term" value="P:proteolysis"/>
    <property type="evidence" value="ECO:0007669"/>
    <property type="project" value="UniProtKB-KW"/>
</dbReference>
<evidence type="ECO:0000313" key="7">
    <source>
        <dbReference type="EMBL" id="KAF4144087.1"/>
    </source>
</evidence>
<evidence type="ECO:0000256" key="2">
    <source>
        <dbReference type="ARBA" id="ARBA00022670"/>
    </source>
</evidence>
<evidence type="ECO:0000313" key="6">
    <source>
        <dbReference type="EMBL" id="KAF4141722.1"/>
    </source>
</evidence>
<dbReference type="InterPro" id="IPR003653">
    <property type="entry name" value="Peptidase_C48_C"/>
</dbReference>
<accession>A0A8S9UWG5</accession>
<gene>
    <name evidence="7" type="ORF">GN958_ATG06719</name>
    <name evidence="6" type="ORF">GN958_ATG09087</name>
    <name evidence="5" type="ORF">GN958_ATG21996</name>
</gene>
<dbReference type="PROSITE" id="PS50600">
    <property type="entry name" value="ULP_PROTEASE"/>
    <property type="match status" value="1"/>
</dbReference>
<keyword evidence="3" id="KW-0378">Hydrolase</keyword>
<feature type="non-terminal residue" evidence="7">
    <location>
        <position position="1"/>
    </location>
</feature>
<reference evidence="7" key="1">
    <citation type="submission" date="2020-03" db="EMBL/GenBank/DDBJ databases">
        <title>Hybrid Assembly of Korean Phytophthora infestans isolates.</title>
        <authorList>
            <person name="Prokchorchik M."/>
            <person name="Lee Y."/>
            <person name="Seo J."/>
            <person name="Cho J.-H."/>
            <person name="Park Y.-E."/>
            <person name="Jang D.-C."/>
            <person name="Im J.-S."/>
            <person name="Choi J.-G."/>
            <person name="Park H.-J."/>
            <person name="Lee G.-B."/>
            <person name="Lee Y.-G."/>
            <person name="Hong S.-Y."/>
            <person name="Cho K."/>
            <person name="Sohn K.H."/>
        </authorList>
    </citation>
    <scope>NUCLEOTIDE SEQUENCE</scope>
    <source>
        <strain evidence="7">KR_2_A2</strain>
    </source>
</reference>
<dbReference type="EMBL" id="JAACNO010001268">
    <property type="protein sequence ID" value="KAF4141722.1"/>
    <property type="molecule type" value="Genomic_DNA"/>
</dbReference>
<dbReference type="Proteomes" id="UP000704712">
    <property type="component" value="Unassembled WGS sequence"/>
</dbReference>
<name>A0A8S9UWG5_PHYIN</name>
<evidence type="ECO:0000313" key="5">
    <source>
        <dbReference type="EMBL" id="KAF4128812.1"/>
    </source>
</evidence>
<evidence type="ECO:0000256" key="3">
    <source>
        <dbReference type="ARBA" id="ARBA00022801"/>
    </source>
</evidence>
<dbReference type="InterPro" id="IPR038765">
    <property type="entry name" value="Papain-like_cys_pep_sf"/>
</dbReference>
<dbReference type="EMBL" id="JAACNO010003058">
    <property type="protein sequence ID" value="KAF4128812.1"/>
    <property type="molecule type" value="Genomic_DNA"/>
</dbReference>
<comment type="caution">
    <text evidence="7">The sequence shown here is derived from an EMBL/GenBank/DDBJ whole genome shotgun (WGS) entry which is preliminary data.</text>
</comment>
<protein>
    <recommendedName>
        <fullName evidence="4">Ubiquitin-like protease family profile domain-containing protein</fullName>
    </recommendedName>
</protein>
<dbReference type="SUPFAM" id="SSF54001">
    <property type="entry name" value="Cysteine proteinases"/>
    <property type="match status" value="1"/>
</dbReference>
<evidence type="ECO:0000256" key="1">
    <source>
        <dbReference type="ARBA" id="ARBA00005234"/>
    </source>
</evidence>
<keyword evidence="2" id="KW-0645">Protease</keyword>
<dbReference type="AlphaFoldDB" id="A0A8S9UWG5"/>
<evidence type="ECO:0000313" key="8">
    <source>
        <dbReference type="Proteomes" id="UP000704712"/>
    </source>
</evidence>
<sequence>CEQGERIGEPVTSIVEYITNTGELATSSEHGGEMAATLDLTSSPIPIPASPSSGSDEKIVNIVLNTASKRRKKYEETKTLVQQVNTHGDITLFDLRKCVSQKNLSLKQVGPVFRAIRLQHEKAIFKRPKGHVVTPGTTKTVESSIQFVLPDALVHKSQTAGWNAIAREQSKSERMPPHDGRHHRSNLRYWNVLSCRYRHHKISAAQKLIKWVESKPDTETHRAITSRVPTMNMYSAFKSKVGETIVQFDDLTKFAGEMWLCDGCVFVAALKMVDVWIRVRDGRIFSDVHVVDPVFLGFKIDADRARMIDTKLCVMSKVAATRAILVSIYIDVDIKHWCGAIIDFGSKFIWIYDPKHRNDYLDDVEAIVLRKLVPLIEKTWTLTIRRSSAWYQDDGHNCGVLVVKWFETFLKVATSTKQGEDITDLTPDHISTADLDECRYNMFQSAFMDIATS</sequence>
<comment type="similarity">
    <text evidence="1">Belongs to the peptidase C48 family.</text>
</comment>